<dbReference type="EMBL" id="CP000473">
    <property type="protein sequence ID" value="ABJ85723.1"/>
    <property type="molecule type" value="Genomic_DNA"/>
</dbReference>
<dbReference type="AlphaFoldDB" id="Q01X92"/>
<dbReference type="STRING" id="234267.Acid_4764"/>
<gene>
    <name evidence="1" type="ordered locus">Acid_4764</name>
</gene>
<name>Q01X92_SOLUE</name>
<dbReference type="KEGG" id="sus:Acid_4764"/>
<evidence type="ECO:0000313" key="1">
    <source>
        <dbReference type="EMBL" id="ABJ85723.1"/>
    </source>
</evidence>
<protein>
    <recommendedName>
        <fullName evidence="2">Ig-like domain-containing protein</fullName>
    </recommendedName>
</protein>
<dbReference type="HOGENOM" id="CLU_2587892_0_0_0"/>
<sequence>MATFPTITQNGNTTLNWVNSGGGITNREVFTFTLQNTSPSNATGTRVSNVTTFINPNRYLCTLSVTGPQAVSGNFESTGI</sequence>
<proteinExistence type="predicted"/>
<dbReference type="OrthoDB" id="9553666at2"/>
<evidence type="ECO:0008006" key="2">
    <source>
        <dbReference type="Google" id="ProtNLM"/>
    </source>
</evidence>
<dbReference type="InParanoid" id="Q01X92"/>
<reference evidence="1" key="1">
    <citation type="submission" date="2006-10" db="EMBL/GenBank/DDBJ databases">
        <title>Complete sequence of Solibacter usitatus Ellin6076.</title>
        <authorList>
            <consortium name="US DOE Joint Genome Institute"/>
            <person name="Copeland A."/>
            <person name="Lucas S."/>
            <person name="Lapidus A."/>
            <person name="Barry K."/>
            <person name="Detter J.C."/>
            <person name="Glavina del Rio T."/>
            <person name="Hammon N."/>
            <person name="Israni S."/>
            <person name="Dalin E."/>
            <person name="Tice H."/>
            <person name="Pitluck S."/>
            <person name="Thompson L.S."/>
            <person name="Brettin T."/>
            <person name="Bruce D."/>
            <person name="Han C."/>
            <person name="Tapia R."/>
            <person name="Gilna P."/>
            <person name="Schmutz J."/>
            <person name="Larimer F."/>
            <person name="Land M."/>
            <person name="Hauser L."/>
            <person name="Kyrpides N."/>
            <person name="Mikhailova N."/>
            <person name="Janssen P.H."/>
            <person name="Kuske C.R."/>
            <person name="Richardson P."/>
        </authorList>
    </citation>
    <scope>NUCLEOTIDE SEQUENCE</scope>
    <source>
        <strain evidence="1">Ellin6076</strain>
    </source>
</reference>
<organism evidence="1">
    <name type="scientific">Solibacter usitatus (strain Ellin6076)</name>
    <dbReference type="NCBI Taxonomy" id="234267"/>
    <lineage>
        <taxon>Bacteria</taxon>
        <taxon>Pseudomonadati</taxon>
        <taxon>Acidobacteriota</taxon>
        <taxon>Terriglobia</taxon>
        <taxon>Bryobacterales</taxon>
        <taxon>Solibacteraceae</taxon>
        <taxon>Candidatus Solibacter</taxon>
    </lineage>
</organism>
<accession>Q01X92</accession>